<dbReference type="InterPro" id="IPR016657">
    <property type="entry name" value="PAGM"/>
</dbReference>
<organism evidence="17">
    <name type="scientific">Oppiella nova</name>
    <dbReference type="NCBI Taxonomy" id="334625"/>
    <lineage>
        <taxon>Eukaryota</taxon>
        <taxon>Metazoa</taxon>
        <taxon>Ecdysozoa</taxon>
        <taxon>Arthropoda</taxon>
        <taxon>Chelicerata</taxon>
        <taxon>Arachnida</taxon>
        <taxon>Acari</taxon>
        <taxon>Acariformes</taxon>
        <taxon>Sarcoptiformes</taxon>
        <taxon>Oribatida</taxon>
        <taxon>Brachypylina</taxon>
        <taxon>Oppioidea</taxon>
        <taxon>Oppiidae</taxon>
        <taxon>Oppiella</taxon>
    </lineage>
</organism>
<dbReference type="Pfam" id="PF21405">
    <property type="entry name" value="AMG1_II"/>
    <property type="match status" value="1"/>
</dbReference>
<evidence type="ECO:0000256" key="1">
    <source>
        <dbReference type="ARBA" id="ARBA00000558"/>
    </source>
</evidence>
<comment type="similarity">
    <text evidence="4">Belongs to the phosphohexose mutase family.</text>
</comment>
<dbReference type="InterPro" id="IPR005843">
    <property type="entry name" value="A-D-PHexomutase_C"/>
</dbReference>
<dbReference type="InterPro" id="IPR049023">
    <property type="entry name" value="AMG1_II"/>
</dbReference>
<dbReference type="EC" id="5.4.2.3" evidence="5"/>
<keyword evidence="8" id="KW-0460">Magnesium</keyword>
<dbReference type="EMBL" id="CAJPVJ010001472">
    <property type="protein sequence ID" value="CAG2164784.1"/>
    <property type="molecule type" value="Genomic_DNA"/>
</dbReference>
<dbReference type="InterPro" id="IPR016055">
    <property type="entry name" value="A-D-PHexomutase_a/b/a-I/II/III"/>
</dbReference>
<dbReference type="CDD" id="cd03086">
    <property type="entry name" value="PGM3"/>
    <property type="match status" value="1"/>
</dbReference>
<evidence type="ECO:0000256" key="4">
    <source>
        <dbReference type="ARBA" id="ARBA00010231"/>
    </source>
</evidence>
<dbReference type="InterPro" id="IPR036900">
    <property type="entry name" value="A-D-PHexomutase_C_sf"/>
</dbReference>
<protein>
    <recommendedName>
        <fullName evidence="5">phosphoacetylglucosamine mutase</fullName>
        <ecNumber evidence="5">5.4.2.3</ecNumber>
    </recommendedName>
    <alternativeName>
        <fullName evidence="12">Acetylglucosamine phosphomutase</fullName>
    </alternativeName>
    <alternativeName>
        <fullName evidence="11">N-acetylglucosamine-phosphate mutase</fullName>
    </alternativeName>
</protein>
<dbReference type="EMBL" id="OC916297">
    <property type="protein sequence ID" value="CAD7643809.1"/>
    <property type="molecule type" value="Genomic_DNA"/>
</dbReference>
<evidence type="ECO:0000256" key="3">
    <source>
        <dbReference type="ARBA" id="ARBA00004865"/>
    </source>
</evidence>
<keyword evidence="9" id="KW-0413">Isomerase</keyword>
<dbReference type="Gene3D" id="3.30.310.50">
    <property type="entry name" value="Alpha-D-phosphohexomutase, C-terminal domain"/>
    <property type="match status" value="1"/>
</dbReference>
<evidence type="ECO:0000256" key="6">
    <source>
        <dbReference type="ARBA" id="ARBA00022553"/>
    </source>
</evidence>
<evidence type="ECO:0000256" key="8">
    <source>
        <dbReference type="ARBA" id="ARBA00022842"/>
    </source>
</evidence>
<dbReference type="SUPFAM" id="SSF53738">
    <property type="entry name" value="Phosphoglucomutase, first 3 domains"/>
    <property type="match status" value="3"/>
</dbReference>
<dbReference type="Pfam" id="PF00408">
    <property type="entry name" value="PGM_PMM_IV"/>
    <property type="match status" value="1"/>
</dbReference>
<evidence type="ECO:0000259" key="13">
    <source>
        <dbReference type="Pfam" id="PF00408"/>
    </source>
</evidence>
<feature type="domain" description="Phosphoacetylglucosamine mutase AMG1" evidence="16">
    <location>
        <begin position="112"/>
        <end position="218"/>
    </location>
</feature>
<dbReference type="InterPro" id="IPR049022">
    <property type="entry name" value="AMG1_III"/>
</dbReference>
<evidence type="ECO:0000256" key="7">
    <source>
        <dbReference type="ARBA" id="ARBA00022723"/>
    </source>
</evidence>
<evidence type="ECO:0000313" key="17">
    <source>
        <dbReference type="EMBL" id="CAD7643809.1"/>
    </source>
</evidence>
<dbReference type="UniPathway" id="UPA00113">
    <property type="reaction ID" value="UER00530"/>
</dbReference>
<sequence length="468" mass="51211">MQSLCDWCQYCGKGSEHSVKTLIGEEESHIADEELLDAINAVIKEKGVDSTAEANIYVGRDTRASSERLSNAVIDGIVAGEGKVNDFGLTATPQLHYMVLCVNTNGQYGEPTESGYYRKLSKAFIKLNGVHGAQVVAKNYEPSVVVDGANGVGAHKIKLMKEYLGNSLNVEVINDGNGVLNELCGADFVKVQQKAPKGLDLQIGKRYLSYDGDADRIIYFYKNSTDGRFHMVDGDKIAVLIASHLKQLLISSKLSDIELCIIQTAYANGSSTQYIQNTLQLPVHCMPTGVKYLHHRAQQSDIGVYFEANGHGTVTFSSNTIDRIKQSSSDAALELMSFIDLVNQTVGDAISDMLVIETILRSRGQSIQEWDDLYTDLPNRNIKVNVKDRNVITTGDAERKCLTPIGLQDRIDEIVQKYGPNSRSFVRPSGTEDAVRVYAESSTQQKADSLATEVAAVVSQLADGVQNK</sequence>
<dbReference type="PANTHER" id="PTHR45955:SF1">
    <property type="entry name" value="PHOSPHOACETYLGLUCOSAMINE MUTASE"/>
    <property type="match status" value="1"/>
</dbReference>
<dbReference type="OrthoDB" id="1928at2759"/>
<keyword evidence="6" id="KW-0597">Phosphoprotein</keyword>
<proteinExistence type="inferred from homology"/>
<dbReference type="GO" id="GO:0004610">
    <property type="term" value="F:phosphoacetylglucosamine mutase activity"/>
    <property type="evidence" value="ECO:0007669"/>
    <property type="project" value="UniProtKB-EC"/>
</dbReference>
<dbReference type="FunFam" id="3.30.310.50:FF:000003">
    <property type="entry name" value="Phosphoacetylglucosamine mutase"/>
    <property type="match status" value="1"/>
</dbReference>
<dbReference type="Proteomes" id="UP000728032">
    <property type="component" value="Unassembled WGS sequence"/>
</dbReference>
<dbReference type="Pfam" id="PF21404">
    <property type="entry name" value="AMG1_III"/>
    <property type="match status" value="1"/>
</dbReference>
<dbReference type="Gene3D" id="3.40.120.10">
    <property type="entry name" value="Alpha-D-Glucose-1,6-Bisphosphate, subunit A, domain 3"/>
    <property type="match status" value="3"/>
</dbReference>
<feature type="domain" description="Alpha-D-phosphohexomutase C-terminal" evidence="13">
    <location>
        <begin position="404"/>
        <end position="456"/>
    </location>
</feature>
<name>A0A7R9LLC4_9ACAR</name>
<evidence type="ECO:0000256" key="12">
    <source>
        <dbReference type="ARBA" id="ARBA00032065"/>
    </source>
</evidence>
<evidence type="ECO:0000259" key="16">
    <source>
        <dbReference type="Pfam" id="PF21405"/>
    </source>
</evidence>
<dbReference type="FunFam" id="3.40.120.10:FF:000023">
    <property type="entry name" value="Phosphoacetylglucosamine mutase"/>
    <property type="match status" value="1"/>
</dbReference>
<comment type="cofactor">
    <cofactor evidence="2">
        <name>Mg(2+)</name>
        <dbReference type="ChEBI" id="CHEBI:18420"/>
    </cofactor>
</comment>
<evidence type="ECO:0000259" key="15">
    <source>
        <dbReference type="Pfam" id="PF21404"/>
    </source>
</evidence>
<dbReference type="GO" id="GO:0006048">
    <property type="term" value="P:UDP-N-acetylglucosamine biosynthetic process"/>
    <property type="evidence" value="ECO:0007669"/>
    <property type="project" value="UniProtKB-UniPathway"/>
</dbReference>
<dbReference type="PANTHER" id="PTHR45955">
    <property type="entry name" value="PHOSPHOACETYLGLUCOSAMINE MUTASE"/>
    <property type="match status" value="1"/>
</dbReference>
<evidence type="ECO:0000256" key="2">
    <source>
        <dbReference type="ARBA" id="ARBA00001946"/>
    </source>
</evidence>
<dbReference type="GO" id="GO:0046872">
    <property type="term" value="F:metal ion binding"/>
    <property type="evidence" value="ECO:0007669"/>
    <property type="project" value="UniProtKB-KW"/>
</dbReference>
<comment type="catalytic activity">
    <reaction evidence="1">
        <text>N-acetyl-alpha-D-glucosamine 1-phosphate = N-acetyl-D-glucosamine 6-phosphate</text>
        <dbReference type="Rhea" id="RHEA:23804"/>
        <dbReference type="ChEBI" id="CHEBI:57513"/>
        <dbReference type="ChEBI" id="CHEBI:57776"/>
        <dbReference type="EC" id="5.4.2.3"/>
    </reaction>
</comment>
<evidence type="ECO:0000256" key="9">
    <source>
        <dbReference type="ARBA" id="ARBA00023235"/>
    </source>
</evidence>
<keyword evidence="7" id="KW-0479">Metal-binding</keyword>
<dbReference type="InterPro" id="IPR005844">
    <property type="entry name" value="A-D-PHexomutase_a/b/a-I"/>
</dbReference>
<keyword evidence="18" id="KW-1185">Reference proteome</keyword>
<feature type="domain" description="Alpha-D-phosphohexomutase alpha/beta/alpha" evidence="14">
    <location>
        <begin position="37"/>
        <end position="103"/>
    </location>
</feature>
<reference evidence="17" key="1">
    <citation type="submission" date="2020-11" db="EMBL/GenBank/DDBJ databases">
        <authorList>
            <person name="Tran Van P."/>
        </authorList>
    </citation>
    <scope>NUCLEOTIDE SEQUENCE</scope>
</reference>
<dbReference type="GO" id="GO:0005975">
    <property type="term" value="P:carbohydrate metabolic process"/>
    <property type="evidence" value="ECO:0007669"/>
    <property type="project" value="InterPro"/>
</dbReference>
<evidence type="ECO:0000259" key="14">
    <source>
        <dbReference type="Pfam" id="PF02878"/>
    </source>
</evidence>
<evidence type="ECO:0000256" key="11">
    <source>
        <dbReference type="ARBA" id="ARBA00031926"/>
    </source>
</evidence>
<dbReference type="Pfam" id="PF02878">
    <property type="entry name" value="PGM_PMM_I"/>
    <property type="match status" value="1"/>
</dbReference>
<evidence type="ECO:0000256" key="10">
    <source>
        <dbReference type="ARBA" id="ARBA00023277"/>
    </source>
</evidence>
<feature type="domain" description="Phosphoacetylglucosamine mutase AMG1" evidence="15">
    <location>
        <begin position="233"/>
        <end position="363"/>
    </location>
</feature>
<accession>A0A7R9LLC4</accession>
<comment type="pathway">
    <text evidence="3">Nucleotide-sugar biosynthesis; UDP-N-acetyl-alpha-D-glucosamine biosynthesis; N-acetyl-alpha-D-glucosamine 1-phosphate from alpha-D-glucosamine 6-phosphate (route I): step 2/2.</text>
</comment>
<keyword evidence="10" id="KW-0119">Carbohydrate metabolism</keyword>
<dbReference type="SUPFAM" id="SSF55957">
    <property type="entry name" value="Phosphoglucomutase, C-terminal domain"/>
    <property type="match status" value="1"/>
</dbReference>
<gene>
    <name evidence="17" type="ORF">ONB1V03_LOCUS4333</name>
</gene>
<evidence type="ECO:0000256" key="5">
    <source>
        <dbReference type="ARBA" id="ARBA00012731"/>
    </source>
</evidence>
<dbReference type="AlphaFoldDB" id="A0A7R9LLC4"/>
<evidence type="ECO:0000313" key="18">
    <source>
        <dbReference type="Proteomes" id="UP000728032"/>
    </source>
</evidence>